<keyword evidence="3" id="KW-1185">Reference proteome</keyword>
<dbReference type="EMBL" id="CP032157">
    <property type="protein sequence ID" value="AXY72970.1"/>
    <property type="molecule type" value="Genomic_DNA"/>
</dbReference>
<evidence type="ECO:0000259" key="1">
    <source>
        <dbReference type="Pfam" id="PF12680"/>
    </source>
</evidence>
<name>A0A3B7MIH1_9BACT</name>
<organism evidence="2 3">
    <name type="scientific">Paraflavitalea soli</name>
    <dbReference type="NCBI Taxonomy" id="2315862"/>
    <lineage>
        <taxon>Bacteria</taxon>
        <taxon>Pseudomonadati</taxon>
        <taxon>Bacteroidota</taxon>
        <taxon>Chitinophagia</taxon>
        <taxon>Chitinophagales</taxon>
        <taxon>Chitinophagaceae</taxon>
        <taxon>Paraflavitalea</taxon>
    </lineage>
</organism>
<accession>A0A3B7MIH1</accession>
<dbReference type="InterPro" id="IPR037401">
    <property type="entry name" value="SnoaL-like"/>
</dbReference>
<dbReference type="SUPFAM" id="SSF54427">
    <property type="entry name" value="NTF2-like"/>
    <property type="match status" value="1"/>
</dbReference>
<dbReference type="Proteomes" id="UP000263900">
    <property type="component" value="Chromosome"/>
</dbReference>
<evidence type="ECO:0000313" key="2">
    <source>
        <dbReference type="EMBL" id="AXY72970.1"/>
    </source>
</evidence>
<proteinExistence type="predicted"/>
<dbReference type="RefSeq" id="WP_119048808.1">
    <property type="nucleotide sequence ID" value="NZ_CP032157.1"/>
</dbReference>
<dbReference type="Gene3D" id="3.10.450.50">
    <property type="match status" value="1"/>
</dbReference>
<dbReference type="OrthoDB" id="391735at2"/>
<dbReference type="InterPro" id="IPR032710">
    <property type="entry name" value="NTF2-like_dom_sf"/>
</dbReference>
<dbReference type="KEGG" id="pseg:D3H65_02860"/>
<dbReference type="AlphaFoldDB" id="A0A3B7MIH1"/>
<sequence length="155" mass="17923">MHPHQQLIEKFYTAFNKKDAPGMISCYHEEVTFYDPVFENLNAAEVAAMWTMLCKNAKDFSLEYKNAEAGNEYGSCVWIATYTFSATGRKVTNYVTAHFKFHEGRIIEHMDSFDLWKWSRQALGFKGLLLGWSGFVINKVRKSARSNLQKFMAPK</sequence>
<feature type="domain" description="SnoaL-like" evidence="1">
    <location>
        <begin position="8"/>
        <end position="109"/>
    </location>
</feature>
<dbReference type="Pfam" id="PF12680">
    <property type="entry name" value="SnoaL_2"/>
    <property type="match status" value="1"/>
</dbReference>
<gene>
    <name evidence="2" type="ORF">D3H65_02860</name>
</gene>
<protein>
    <submittedName>
        <fullName evidence="2">Nuclear transport factor 2 family protein</fullName>
    </submittedName>
</protein>
<reference evidence="2 3" key="1">
    <citation type="submission" date="2018-09" db="EMBL/GenBank/DDBJ databases">
        <title>Genome sequencing of strain 6GH32-13.</title>
        <authorList>
            <person name="Weon H.-Y."/>
            <person name="Heo J."/>
            <person name="Kwon S.-W."/>
        </authorList>
    </citation>
    <scope>NUCLEOTIDE SEQUENCE [LARGE SCALE GENOMIC DNA]</scope>
    <source>
        <strain evidence="2 3">5GH32-13</strain>
    </source>
</reference>
<evidence type="ECO:0000313" key="3">
    <source>
        <dbReference type="Proteomes" id="UP000263900"/>
    </source>
</evidence>